<dbReference type="RefSeq" id="WP_132320057.1">
    <property type="nucleotide sequence ID" value="NZ_FWZT01000011.1"/>
</dbReference>
<protein>
    <submittedName>
        <fullName evidence="2">Uncharacterized protein</fullName>
    </submittedName>
</protein>
<dbReference type="InterPro" id="IPR014710">
    <property type="entry name" value="RmlC-like_jellyroll"/>
</dbReference>
<feature type="region of interest" description="Disordered" evidence="1">
    <location>
        <begin position="384"/>
        <end position="404"/>
    </location>
</feature>
<dbReference type="Gene3D" id="2.60.120.10">
    <property type="entry name" value="Jelly Rolls"/>
    <property type="match status" value="1"/>
</dbReference>
<evidence type="ECO:0000313" key="3">
    <source>
        <dbReference type="Proteomes" id="UP000192907"/>
    </source>
</evidence>
<dbReference type="EMBL" id="FWZT01000011">
    <property type="protein sequence ID" value="SMF37991.1"/>
    <property type="molecule type" value="Genomic_DNA"/>
</dbReference>
<evidence type="ECO:0000313" key="2">
    <source>
        <dbReference type="EMBL" id="SMF37991.1"/>
    </source>
</evidence>
<dbReference type="InterPro" id="IPR011051">
    <property type="entry name" value="RmlC_Cupin_sf"/>
</dbReference>
<gene>
    <name evidence="2" type="ORF">SAMN06296036_111119</name>
</gene>
<dbReference type="Proteomes" id="UP000192907">
    <property type="component" value="Unassembled WGS sequence"/>
</dbReference>
<dbReference type="SUPFAM" id="SSF51182">
    <property type="entry name" value="RmlC-like cupins"/>
    <property type="match status" value="1"/>
</dbReference>
<sequence length="404" mass="45419">MRLLSRTEALKDYIDAFSDVELETNFAKISHEALENLDIATQLTTDDIYDFLTSQNIAQKNLLTFASPGIALHQGRGFHVVLACWPADRTEIHNHEFEGAFQVLSGSSLDLEFSVSKGKPLIASFSQAKLELTAVQRYGKGDSRQITNDYVHSIFHMDSPTVVLIIMRKNRDFQFVCTGSGIVYPRDLLAPVSRVSFLSNLSRSDSNKGYLDSFFRSNSDQELLMYLTRYIDGSNSVQSFMSYLEHEVEQRSEALRSLFEKLRDDHESALKIKEIFPRLSAEEKYMCTLLCFDVELRDEILREFEDETQVNFESSVNRSTYAPQLNGKIEKLLTKRKGGLSARKTDGASKNEVLRAAINLDLATDLETRPSSGVGSLIKKLSTPRADTTFSDGGSTSIKAPDEL</sequence>
<dbReference type="STRING" id="1513793.SAMN06296036_111119"/>
<proteinExistence type="predicted"/>
<evidence type="ECO:0000256" key="1">
    <source>
        <dbReference type="SAM" id="MobiDB-lite"/>
    </source>
</evidence>
<feature type="compositionally biased region" description="Polar residues" evidence="1">
    <location>
        <begin position="385"/>
        <end position="398"/>
    </location>
</feature>
<organism evidence="2 3">
    <name type="scientific">Pseudobacteriovorax antillogorgiicola</name>
    <dbReference type="NCBI Taxonomy" id="1513793"/>
    <lineage>
        <taxon>Bacteria</taxon>
        <taxon>Pseudomonadati</taxon>
        <taxon>Bdellovibrionota</taxon>
        <taxon>Oligoflexia</taxon>
        <taxon>Oligoflexales</taxon>
        <taxon>Pseudobacteriovoracaceae</taxon>
        <taxon>Pseudobacteriovorax</taxon>
    </lineage>
</organism>
<dbReference type="AlphaFoldDB" id="A0A1Y6C233"/>
<reference evidence="3" key="1">
    <citation type="submission" date="2017-04" db="EMBL/GenBank/DDBJ databases">
        <authorList>
            <person name="Varghese N."/>
            <person name="Submissions S."/>
        </authorList>
    </citation>
    <scope>NUCLEOTIDE SEQUENCE [LARGE SCALE GENOMIC DNA]</scope>
    <source>
        <strain evidence="3">RKEM611</strain>
    </source>
</reference>
<keyword evidence="3" id="KW-1185">Reference proteome</keyword>
<dbReference type="OrthoDB" id="5289996at2"/>
<name>A0A1Y6C233_9BACT</name>
<accession>A0A1Y6C233</accession>